<proteinExistence type="predicted"/>
<reference evidence="4" key="2">
    <citation type="journal article" date="2021" name="PeerJ">
        <title>Extensive microbial diversity within the chicken gut microbiome revealed by metagenomics and culture.</title>
        <authorList>
            <person name="Gilroy R."/>
            <person name="Ravi A."/>
            <person name="Getino M."/>
            <person name="Pursley I."/>
            <person name="Horton D.L."/>
            <person name="Alikhan N.F."/>
            <person name="Baker D."/>
            <person name="Gharbi K."/>
            <person name="Hall N."/>
            <person name="Watson M."/>
            <person name="Adriaenssens E.M."/>
            <person name="Foster-Nyarko E."/>
            <person name="Jarju S."/>
            <person name="Secka A."/>
            <person name="Antonio M."/>
            <person name="Oren A."/>
            <person name="Chaudhuri R.R."/>
            <person name="La Ragione R."/>
            <person name="Hildebrand F."/>
            <person name="Pallen M.J."/>
        </authorList>
    </citation>
    <scope>NUCLEOTIDE SEQUENCE</scope>
    <source>
        <strain evidence="4">ChiSjej1B19-3389</strain>
    </source>
</reference>
<name>A0A9D0ZH41_9FIRM</name>
<organism evidence="4 5">
    <name type="scientific">Candidatus Scatavimonas merdigallinarum</name>
    <dbReference type="NCBI Taxonomy" id="2840914"/>
    <lineage>
        <taxon>Bacteria</taxon>
        <taxon>Bacillati</taxon>
        <taxon>Bacillota</taxon>
        <taxon>Clostridia</taxon>
        <taxon>Eubacteriales</taxon>
        <taxon>Oscillospiraceae</taxon>
        <taxon>Oscillospiraceae incertae sedis</taxon>
        <taxon>Candidatus Scatavimonas</taxon>
    </lineage>
</organism>
<evidence type="ECO:0000313" key="5">
    <source>
        <dbReference type="Proteomes" id="UP000886787"/>
    </source>
</evidence>
<accession>A0A9D0ZH41</accession>
<keyword evidence="3" id="KW-0472">Membrane</keyword>
<evidence type="ECO:0000256" key="3">
    <source>
        <dbReference type="SAM" id="Phobius"/>
    </source>
</evidence>
<dbReference type="InterPro" id="IPR023365">
    <property type="entry name" value="Sortase_dom-sf"/>
</dbReference>
<dbReference type="Pfam" id="PF04203">
    <property type="entry name" value="Sortase"/>
    <property type="match status" value="1"/>
</dbReference>
<dbReference type="Gene3D" id="2.40.260.10">
    <property type="entry name" value="Sortase"/>
    <property type="match status" value="1"/>
</dbReference>
<comment type="caution">
    <text evidence="4">The sequence shown here is derived from an EMBL/GenBank/DDBJ whole genome shotgun (WGS) entry which is preliminary data.</text>
</comment>
<evidence type="ECO:0000256" key="1">
    <source>
        <dbReference type="ARBA" id="ARBA00022801"/>
    </source>
</evidence>
<keyword evidence="3" id="KW-0812">Transmembrane</keyword>
<gene>
    <name evidence="4" type="ORF">IAD32_04365</name>
</gene>
<dbReference type="InterPro" id="IPR005754">
    <property type="entry name" value="Sortase"/>
</dbReference>
<protein>
    <submittedName>
        <fullName evidence="4">Class D sortase</fullName>
    </submittedName>
</protein>
<keyword evidence="1" id="KW-0378">Hydrolase</keyword>
<dbReference type="EMBL" id="DVFW01000024">
    <property type="protein sequence ID" value="HIQ80502.1"/>
    <property type="molecule type" value="Genomic_DNA"/>
</dbReference>
<feature type="transmembrane region" description="Helical" evidence="3">
    <location>
        <begin position="12"/>
        <end position="33"/>
    </location>
</feature>
<dbReference type="Proteomes" id="UP000886787">
    <property type="component" value="Unassembled WGS sequence"/>
</dbReference>
<dbReference type="CDD" id="cd05828">
    <property type="entry name" value="Sortase_D_1"/>
    <property type="match status" value="1"/>
</dbReference>
<reference evidence="4" key="1">
    <citation type="submission" date="2020-10" db="EMBL/GenBank/DDBJ databases">
        <authorList>
            <person name="Gilroy R."/>
        </authorList>
    </citation>
    <scope>NUCLEOTIDE SEQUENCE</scope>
    <source>
        <strain evidence="4">ChiSjej1B19-3389</strain>
    </source>
</reference>
<sequence length="224" mass="25123">MTRKIKREFSRKNFIILPIVFFIGAYGILYFALSPLLAPFIGVADMFFSDQKLEHDREYNNIFVPIEDTIVQETVNASDITYPKYGEMFGKISVENTSVQDVNLFFGDGSVALRNGVGIFNGSFVPGYGKTILVAGHNNTYFNGLKNAQEGAVVTIHTSYGNYTYSITKTEVRSASDPSELNLGADEENLVLYTCYPFDELGLTNERFFVYARFVSGPKIIMNE</sequence>
<feature type="active site" description="Acyl-thioester intermediate" evidence="2">
    <location>
        <position position="195"/>
    </location>
</feature>
<dbReference type="SUPFAM" id="SSF63817">
    <property type="entry name" value="Sortase"/>
    <property type="match status" value="1"/>
</dbReference>
<dbReference type="InterPro" id="IPR041999">
    <property type="entry name" value="Sortase_D_1"/>
</dbReference>
<dbReference type="NCBIfam" id="TIGR01076">
    <property type="entry name" value="sortase_fam"/>
    <property type="match status" value="1"/>
</dbReference>
<evidence type="ECO:0000313" key="4">
    <source>
        <dbReference type="EMBL" id="HIQ80502.1"/>
    </source>
</evidence>
<dbReference type="GO" id="GO:0016787">
    <property type="term" value="F:hydrolase activity"/>
    <property type="evidence" value="ECO:0007669"/>
    <property type="project" value="UniProtKB-KW"/>
</dbReference>
<feature type="active site" description="Proton donor/acceptor" evidence="2">
    <location>
        <position position="137"/>
    </location>
</feature>
<evidence type="ECO:0000256" key="2">
    <source>
        <dbReference type="PIRSR" id="PIRSR605754-1"/>
    </source>
</evidence>
<keyword evidence="3" id="KW-1133">Transmembrane helix</keyword>
<dbReference type="AlphaFoldDB" id="A0A9D0ZH41"/>